<accession>A0A7W7WUH5</accession>
<dbReference type="GO" id="GO:0004497">
    <property type="term" value="F:monooxygenase activity"/>
    <property type="evidence" value="ECO:0007669"/>
    <property type="project" value="UniProtKB-KW"/>
</dbReference>
<feature type="domain" description="ABM" evidence="1">
    <location>
        <begin position="5"/>
        <end position="91"/>
    </location>
</feature>
<dbReference type="EMBL" id="JACHJS010000001">
    <property type="protein sequence ID" value="MBB4963393.1"/>
    <property type="molecule type" value="Genomic_DNA"/>
</dbReference>
<name>A0A7W7WUH5_9PSEU</name>
<dbReference type="AlphaFoldDB" id="A0A7W7WUH5"/>
<evidence type="ECO:0000313" key="2">
    <source>
        <dbReference type="EMBL" id="MBB4963393.1"/>
    </source>
</evidence>
<evidence type="ECO:0000259" key="1">
    <source>
        <dbReference type="PROSITE" id="PS51725"/>
    </source>
</evidence>
<organism evidence="2 3">
    <name type="scientific">Saccharothrix violaceirubra</name>
    <dbReference type="NCBI Taxonomy" id="413306"/>
    <lineage>
        <taxon>Bacteria</taxon>
        <taxon>Bacillati</taxon>
        <taxon>Actinomycetota</taxon>
        <taxon>Actinomycetes</taxon>
        <taxon>Pseudonocardiales</taxon>
        <taxon>Pseudonocardiaceae</taxon>
        <taxon>Saccharothrix</taxon>
    </lineage>
</organism>
<evidence type="ECO:0000313" key="3">
    <source>
        <dbReference type="Proteomes" id="UP000542674"/>
    </source>
</evidence>
<dbReference type="InterPro" id="IPR011008">
    <property type="entry name" value="Dimeric_a/b-barrel"/>
</dbReference>
<dbReference type="RefSeq" id="WP_184666173.1">
    <property type="nucleotide sequence ID" value="NZ_BAABAI010000036.1"/>
</dbReference>
<keyword evidence="3" id="KW-1185">Reference proteome</keyword>
<gene>
    <name evidence="2" type="ORF">F4559_000752</name>
</gene>
<dbReference type="Pfam" id="PF03992">
    <property type="entry name" value="ABM"/>
    <property type="match status" value="1"/>
</dbReference>
<dbReference type="Gene3D" id="3.30.70.100">
    <property type="match status" value="1"/>
</dbReference>
<dbReference type="PROSITE" id="PS51725">
    <property type="entry name" value="ABM"/>
    <property type="match status" value="1"/>
</dbReference>
<comment type="caution">
    <text evidence="2">The sequence shown here is derived from an EMBL/GenBank/DDBJ whole genome shotgun (WGS) entry which is preliminary data.</text>
</comment>
<proteinExistence type="predicted"/>
<dbReference type="Proteomes" id="UP000542674">
    <property type="component" value="Unassembled WGS sequence"/>
</dbReference>
<dbReference type="InterPro" id="IPR007138">
    <property type="entry name" value="ABM_dom"/>
</dbReference>
<dbReference type="SUPFAM" id="SSF54909">
    <property type="entry name" value="Dimeric alpha+beta barrel"/>
    <property type="match status" value="1"/>
</dbReference>
<protein>
    <submittedName>
        <fullName evidence="2">Heme-degrading monooxygenase HmoA</fullName>
    </submittedName>
</protein>
<keyword evidence="2" id="KW-0560">Oxidoreductase</keyword>
<reference evidence="2 3" key="1">
    <citation type="submission" date="2020-08" db="EMBL/GenBank/DDBJ databases">
        <title>Sequencing the genomes of 1000 actinobacteria strains.</title>
        <authorList>
            <person name="Klenk H.-P."/>
        </authorList>
    </citation>
    <scope>NUCLEOTIDE SEQUENCE [LARGE SCALE GENOMIC DNA]</scope>
    <source>
        <strain evidence="2 3">DSM 45084</strain>
    </source>
</reference>
<keyword evidence="2" id="KW-0503">Monooxygenase</keyword>
<sequence>MIGSVRVFVYYRGTDGDAVRAAYREASAALRGVPGLISHELLESAQDPTAFVVASSWTDFEAFGAWERGNDHRAATAPLRKFRDGRLEVPFAVYRVDRPDGGGY</sequence>